<protein>
    <submittedName>
        <fullName evidence="3">FHA domain-containing protein</fullName>
    </submittedName>
</protein>
<gene>
    <name evidence="3" type="ORF">CLV40_11090</name>
</gene>
<dbReference type="PROSITE" id="PS50006">
    <property type="entry name" value="FHA_DOMAIN"/>
    <property type="match status" value="1"/>
</dbReference>
<keyword evidence="4" id="KW-1185">Reference proteome</keyword>
<keyword evidence="1" id="KW-0597">Phosphoprotein</keyword>
<evidence type="ECO:0000259" key="2">
    <source>
        <dbReference type="PROSITE" id="PS50006"/>
    </source>
</evidence>
<dbReference type="SUPFAM" id="SSF49879">
    <property type="entry name" value="SMAD/FHA domain"/>
    <property type="match status" value="1"/>
</dbReference>
<dbReference type="Gene3D" id="2.60.200.20">
    <property type="match status" value="1"/>
</dbReference>
<dbReference type="AlphaFoldDB" id="A0A2S6GMJ9"/>
<dbReference type="InterPro" id="IPR008984">
    <property type="entry name" value="SMAD_FHA_dom_sf"/>
</dbReference>
<dbReference type="EMBL" id="PTIX01000010">
    <property type="protein sequence ID" value="PPK66386.1"/>
    <property type="molecule type" value="Genomic_DNA"/>
</dbReference>
<proteinExistence type="predicted"/>
<accession>A0A2S6GMJ9</accession>
<evidence type="ECO:0000256" key="1">
    <source>
        <dbReference type="ARBA" id="ARBA00022553"/>
    </source>
</evidence>
<evidence type="ECO:0000313" key="3">
    <source>
        <dbReference type="EMBL" id="PPK66386.1"/>
    </source>
</evidence>
<feature type="domain" description="FHA" evidence="2">
    <location>
        <begin position="83"/>
        <end position="138"/>
    </location>
</feature>
<dbReference type="InterPro" id="IPR000253">
    <property type="entry name" value="FHA_dom"/>
</dbReference>
<dbReference type="Proteomes" id="UP000239203">
    <property type="component" value="Unassembled WGS sequence"/>
</dbReference>
<evidence type="ECO:0000313" key="4">
    <source>
        <dbReference type="Proteomes" id="UP000239203"/>
    </source>
</evidence>
<organism evidence="3 4">
    <name type="scientific">Actinokineospora auranticolor</name>
    <dbReference type="NCBI Taxonomy" id="155976"/>
    <lineage>
        <taxon>Bacteria</taxon>
        <taxon>Bacillati</taxon>
        <taxon>Actinomycetota</taxon>
        <taxon>Actinomycetes</taxon>
        <taxon>Pseudonocardiales</taxon>
        <taxon>Pseudonocardiaceae</taxon>
        <taxon>Actinokineospora</taxon>
    </lineage>
</organism>
<comment type="caution">
    <text evidence="3">The sequence shown here is derived from an EMBL/GenBank/DDBJ whole genome shotgun (WGS) entry which is preliminary data.</text>
</comment>
<dbReference type="CDD" id="cd00060">
    <property type="entry name" value="FHA"/>
    <property type="match status" value="1"/>
</dbReference>
<reference evidence="3 4" key="1">
    <citation type="submission" date="2018-02" db="EMBL/GenBank/DDBJ databases">
        <title>Genomic Encyclopedia of Archaeal and Bacterial Type Strains, Phase II (KMG-II): from individual species to whole genera.</title>
        <authorList>
            <person name="Goeker M."/>
        </authorList>
    </citation>
    <scope>NUCLEOTIDE SEQUENCE [LARGE SCALE GENOMIC DNA]</scope>
    <source>
        <strain evidence="3 4">YU 961-1</strain>
    </source>
</reference>
<dbReference type="SMART" id="SM00240">
    <property type="entry name" value="FHA"/>
    <property type="match status" value="1"/>
</dbReference>
<name>A0A2S6GMJ9_9PSEU</name>
<dbReference type="RefSeq" id="WP_181043594.1">
    <property type="nucleotide sequence ID" value="NZ_CP154825.1"/>
</dbReference>
<sequence>MTEPWDCPNGHPGQVGRYCEVDGYDSHLDAHLSAPVVGEKGWSITVAADREYYEVTRATTEDLSIDYPLFLPPRRFPLRGESVLVGRADVNRGIAPDIDLTGPPEDRAIGRAHAMFVPTGDGTWAVVDLRSTNRTYVNDCANPIPAEVPVELRDSDRVFLGAWTALTVHLVTEP</sequence>
<dbReference type="Pfam" id="PF00498">
    <property type="entry name" value="FHA"/>
    <property type="match status" value="1"/>
</dbReference>